<dbReference type="InParanoid" id="D3BNH0"/>
<evidence type="ECO:0000313" key="3">
    <source>
        <dbReference type="Proteomes" id="UP000001396"/>
    </source>
</evidence>
<dbReference type="Proteomes" id="UP000001396">
    <property type="component" value="Unassembled WGS sequence"/>
</dbReference>
<proteinExistence type="predicted"/>
<feature type="region of interest" description="Disordered" evidence="1">
    <location>
        <begin position="1"/>
        <end position="39"/>
    </location>
</feature>
<reference evidence="2 3" key="1">
    <citation type="journal article" date="2011" name="Genome Res.">
        <title>Phylogeny-wide analysis of social amoeba genomes highlights ancient origins for complex intercellular communication.</title>
        <authorList>
            <person name="Heidel A.J."/>
            <person name="Lawal H.M."/>
            <person name="Felder M."/>
            <person name="Schilde C."/>
            <person name="Helps N.R."/>
            <person name="Tunggal B."/>
            <person name="Rivero F."/>
            <person name="John U."/>
            <person name="Schleicher M."/>
            <person name="Eichinger L."/>
            <person name="Platzer M."/>
            <person name="Noegel A.A."/>
            <person name="Schaap P."/>
            <person name="Gloeckner G."/>
        </authorList>
    </citation>
    <scope>NUCLEOTIDE SEQUENCE [LARGE SCALE GENOMIC DNA]</scope>
    <source>
        <strain evidence="3">ATCC 26659 / Pp 5 / PN500</strain>
    </source>
</reference>
<feature type="compositionally biased region" description="Polar residues" evidence="1">
    <location>
        <begin position="1"/>
        <end position="10"/>
    </location>
</feature>
<dbReference type="EMBL" id="ADBJ01000044">
    <property type="protein sequence ID" value="EFA76921.1"/>
    <property type="molecule type" value="Genomic_DNA"/>
</dbReference>
<organism evidence="2 3">
    <name type="scientific">Heterostelium pallidum (strain ATCC 26659 / Pp 5 / PN500)</name>
    <name type="common">Cellular slime mold</name>
    <name type="synonym">Polysphondylium pallidum</name>
    <dbReference type="NCBI Taxonomy" id="670386"/>
    <lineage>
        <taxon>Eukaryota</taxon>
        <taxon>Amoebozoa</taxon>
        <taxon>Evosea</taxon>
        <taxon>Eumycetozoa</taxon>
        <taxon>Dictyostelia</taxon>
        <taxon>Acytosteliales</taxon>
        <taxon>Acytosteliaceae</taxon>
        <taxon>Heterostelium</taxon>
    </lineage>
</organism>
<dbReference type="GeneID" id="31365148"/>
<dbReference type="RefSeq" id="XP_020429053.1">
    <property type="nucleotide sequence ID" value="XM_020580466.1"/>
</dbReference>
<keyword evidence="3" id="KW-1185">Reference proteome</keyword>
<gene>
    <name evidence="2" type="ORF">PPL_09673</name>
</gene>
<name>D3BNH0_HETP5</name>
<accession>D3BNH0</accession>
<comment type="caution">
    <text evidence="2">The sequence shown here is derived from an EMBL/GenBank/DDBJ whole genome shotgun (WGS) entry which is preliminary data.</text>
</comment>
<protein>
    <submittedName>
        <fullName evidence="2">Uncharacterized protein</fullName>
    </submittedName>
</protein>
<evidence type="ECO:0000313" key="2">
    <source>
        <dbReference type="EMBL" id="EFA76921.1"/>
    </source>
</evidence>
<evidence type="ECO:0000256" key="1">
    <source>
        <dbReference type="SAM" id="MobiDB-lite"/>
    </source>
</evidence>
<sequence>MTDPTDQPNETTTMSDLDSSNNNNESQSATTLFPEVAPY</sequence>
<dbReference type="AlphaFoldDB" id="D3BNH0"/>
<feature type="compositionally biased region" description="Low complexity" evidence="1">
    <location>
        <begin position="11"/>
        <end position="31"/>
    </location>
</feature>